<protein>
    <recommendedName>
        <fullName evidence="5">Transmembrane protein</fullName>
    </recommendedName>
</protein>
<name>A0A844ZU01_9SPHN</name>
<organism evidence="3 4">
    <name type="scientific">Pontixanthobacter aquaemixtae</name>
    <dbReference type="NCBI Taxonomy" id="1958940"/>
    <lineage>
        <taxon>Bacteria</taxon>
        <taxon>Pseudomonadati</taxon>
        <taxon>Pseudomonadota</taxon>
        <taxon>Alphaproteobacteria</taxon>
        <taxon>Sphingomonadales</taxon>
        <taxon>Erythrobacteraceae</taxon>
        <taxon>Pontixanthobacter</taxon>
    </lineage>
</organism>
<feature type="transmembrane region" description="Helical" evidence="2">
    <location>
        <begin position="12"/>
        <end position="31"/>
    </location>
</feature>
<feature type="transmembrane region" description="Helical" evidence="2">
    <location>
        <begin position="73"/>
        <end position="102"/>
    </location>
</feature>
<evidence type="ECO:0000313" key="3">
    <source>
        <dbReference type="EMBL" id="MXO91781.1"/>
    </source>
</evidence>
<evidence type="ECO:0000256" key="2">
    <source>
        <dbReference type="SAM" id="Phobius"/>
    </source>
</evidence>
<feature type="region of interest" description="Disordered" evidence="1">
    <location>
        <begin position="106"/>
        <end position="132"/>
    </location>
</feature>
<evidence type="ECO:0008006" key="5">
    <source>
        <dbReference type="Google" id="ProtNLM"/>
    </source>
</evidence>
<dbReference type="Proteomes" id="UP000442714">
    <property type="component" value="Unassembled WGS sequence"/>
</dbReference>
<gene>
    <name evidence="3" type="ORF">GRI41_13165</name>
</gene>
<sequence>MNTREFLLTVPLVWVLVFWLLNIVLIALIKVYRPVERGRKAPFYAKILTFFALSLPLFVAFRVTSGTIQQASFLLSAGTLLGVSFGGIFLGSVISKAIIFALGREPQPRRGSNARDKGEEVLLDGKPLDELE</sequence>
<dbReference type="RefSeq" id="WP_160605539.1">
    <property type="nucleotide sequence ID" value="NZ_WTYX01000002.1"/>
</dbReference>
<keyword evidence="2" id="KW-0472">Membrane</keyword>
<feature type="transmembrane region" description="Helical" evidence="2">
    <location>
        <begin position="43"/>
        <end position="61"/>
    </location>
</feature>
<comment type="caution">
    <text evidence="3">The sequence shown here is derived from an EMBL/GenBank/DDBJ whole genome shotgun (WGS) entry which is preliminary data.</text>
</comment>
<reference evidence="3 4" key="1">
    <citation type="submission" date="2019-12" db="EMBL/GenBank/DDBJ databases">
        <title>Genomic-based taxomic classification of the family Erythrobacteraceae.</title>
        <authorList>
            <person name="Xu L."/>
        </authorList>
    </citation>
    <scope>NUCLEOTIDE SEQUENCE [LARGE SCALE GENOMIC DNA]</scope>
    <source>
        <strain evidence="3 4">KCTC 52763</strain>
    </source>
</reference>
<evidence type="ECO:0000256" key="1">
    <source>
        <dbReference type="SAM" id="MobiDB-lite"/>
    </source>
</evidence>
<keyword evidence="2" id="KW-1133">Transmembrane helix</keyword>
<keyword evidence="4" id="KW-1185">Reference proteome</keyword>
<dbReference type="EMBL" id="WTYX01000002">
    <property type="protein sequence ID" value="MXO91781.1"/>
    <property type="molecule type" value="Genomic_DNA"/>
</dbReference>
<dbReference type="AlphaFoldDB" id="A0A844ZU01"/>
<keyword evidence="2" id="KW-0812">Transmembrane</keyword>
<accession>A0A844ZU01</accession>
<evidence type="ECO:0000313" key="4">
    <source>
        <dbReference type="Proteomes" id="UP000442714"/>
    </source>
</evidence>
<proteinExistence type="predicted"/>